<sequence length="156" mass="17315">MVMGGSVWMLQSSVKAMSSIAMIEPKMQFTVKPCCVRQPWAIKHGCPAINASSTLNVHKVAIGGVVSVVHIREGIVERLGDHDSRARLFTRLLRNVQEISRCVAESVVHNDLIARAVTHVPAFLPHKVILLLEYPSTCTWKQHIIISGFILEVQNN</sequence>
<gene>
    <name evidence="1" type="ORF">E2C01_000291</name>
</gene>
<dbReference type="AlphaFoldDB" id="A0A5B7CG91"/>
<evidence type="ECO:0000313" key="1">
    <source>
        <dbReference type="EMBL" id="MPC07724.1"/>
    </source>
</evidence>
<dbReference type="Proteomes" id="UP000324222">
    <property type="component" value="Unassembled WGS sequence"/>
</dbReference>
<accession>A0A5B7CG91</accession>
<comment type="caution">
    <text evidence="1">The sequence shown here is derived from an EMBL/GenBank/DDBJ whole genome shotgun (WGS) entry which is preliminary data.</text>
</comment>
<dbReference type="EMBL" id="VSRR010000007">
    <property type="protein sequence ID" value="MPC07724.1"/>
    <property type="molecule type" value="Genomic_DNA"/>
</dbReference>
<evidence type="ECO:0000313" key="2">
    <source>
        <dbReference type="Proteomes" id="UP000324222"/>
    </source>
</evidence>
<proteinExistence type="predicted"/>
<keyword evidence="2" id="KW-1185">Reference proteome</keyword>
<name>A0A5B7CG91_PORTR</name>
<organism evidence="1 2">
    <name type="scientific">Portunus trituberculatus</name>
    <name type="common">Swimming crab</name>
    <name type="synonym">Neptunus trituberculatus</name>
    <dbReference type="NCBI Taxonomy" id="210409"/>
    <lineage>
        <taxon>Eukaryota</taxon>
        <taxon>Metazoa</taxon>
        <taxon>Ecdysozoa</taxon>
        <taxon>Arthropoda</taxon>
        <taxon>Crustacea</taxon>
        <taxon>Multicrustacea</taxon>
        <taxon>Malacostraca</taxon>
        <taxon>Eumalacostraca</taxon>
        <taxon>Eucarida</taxon>
        <taxon>Decapoda</taxon>
        <taxon>Pleocyemata</taxon>
        <taxon>Brachyura</taxon>
        <taxon>Eubrachyura</taxon>
        <taxon>Portunoidea</taxon>
        <taxon>Portunidae</taxon>
        <taxon>Portuninae</taxon>
        <taxon>Portunus</taxon>
    </lineage>
</organism>
<reference evidence="1 2" key="1">
    <citation type="submission" date="2019-05" db="EMBL/GenBank/DDBJ databases">
        <title>Another draft genome of Portunus trituberculatus and its Hox gene families provides insights of decapod evolution.</title>
        <authorList>
            <person name="Jeong J.-H."/>
            <person name="Song I."/>
            <person name="Kim S."/>
            <person name="Choi T."/>
            <person name="Kim D."/>
            <person name="Ryu S."/>
            <person name="Kim W."/>
        </authorList>
    </citation>
    <scope>NUCLEOTIDE SEQUENCE [LARGE SCALE GENOMIC DNA]</scope>
    <source>
        <tissue evidence="1">Muscle</tissue>
    </source>
</reference>
<protein>
    <submittedName>
        <fullName evidence="1">Uncharacterized protein</fullName>
    </submittedName>
</protein>